<dbReference type="InterPro" id="IPR013548">
    <property type="entry name" value="Plexin_cytoplasmic_RasGAP_dom"/>
</dbReference>
<accession>A0A5C6ND96</accession>
<name>A0A5C6ND96_9TELE</name>
<dbReference type="GO" id="GO:0017154">
    <property type="term" value="F:semaphorin receptor activity"/>
    <property type="evidence" value="ECO:0007669"/>
    <property type="project" value="InterPro"/>
</dbReference>
<feature type="chain" id="PRO_5022832391" evidence="6">
    <location>
        <begin position="21"/>
        <end position="1393"/>
    </location>
</feature>
<evidence type="ECO:0000256" key="6">
    <source>
        <dbReference type="SAM" id="SignalP"/>
    </source>
</evidence>
<dbReference type="SMART" id="SM00630">
    <property type="entry name" value="Sema"/>
    <property type="match status" value="1"/>
</dbReference>
<dbReference type="SUPFAM" id="SSF48350">
    <property type="entry name" value="GTPase activation domain, GAP"/>
    <property type="match status" value="1"/>
</dbReference>
<dbReference type="InterPro" id="IPR031148">
    <property type="entry name" value="Plexin"/>
</dbReference>
<feature type="signal peptide" evidence="6">
    <location>
        <begin position="1"/>
        <end position="20"/>
    </location>
</feature>
<dbReference type="Gene3D" id="2.60.40.10">
    <property type="entry name" value="Immunoglobulins"/>
    <property type="match status" value="2"/>
</dbReference>
<dbReference type="InterPro" id="IPR036352">
    <property type="entry name" value="Semap_dom_sf"/>
</dbReference>
<keyword evidence="3" id="KW-1015">Disulfide bond</keyword>
<dbReference type="FunFam" id="3.10.20.90:FF:000429">
    <property type="entry name" value="Plexin C1"/>
    <property type="match status" value="1"/>
</dbReference>
<comment type="subcellular location">
    <subcellularLocation>
        <location evidence="1">Membrane</location>
    </subcellularLocation>
</comment>
<dbReference type="Gene3D" id="1.10.506.10">
    <property type="entry name" value="GTPase Activation - p120gap, domain 1"/>
    <property type="match status" value="2"/>
</dbReference>
<keyword evidence="4" id="KW-0325">Glycoprotein</keyword>
<feature type="transmembrane region" description="Helical" evidence="5">
    <location>
        <begin position="893"/>
        <end position="915"/>
    </location>
</feature>
<dbReference type="GO" id="GO:0005886">
    <property type="term" value="C:plasma membrane"/>
    <property type="evidence" value="ECO:0007669"/>
    <property type="project" value="TreeGrafter"/>
</dbReference>
<evidence type="ECO:0000313" key="10">
    <source>
        <dbReference type="Proteomes" id="UP000324091"/>
    </source>
</evidence>
<evidence type="ECO:0000256" key="5">
    <source>
        <dbReference type="SAM" id="Phobius"/>
    </source>
</evidence>
<evidence type="ECO:0000259" key="8">
    <source>
        <dbReference type="SMART" id="SM00630"/>
    </source>
</evidence>
<reference evidence="9 10" key="1">
    <citation type="submission" date="2019-04" db="EMBL/GenBank/DDBJ databases">
        <title>Chromosome genome assembly for Takifugu flavidus.</title>
        <authorList>
            <person name="Xiao S."/>
        </authorList>
    </citation>
    <scope>NUCLEOTIDE SEQUENCE [LARGE SCALE GENOMIC DNA]</scope>
    <source>
        <strain evidence="9">HTHZ2018</strain>
        <tissue evidence="9">Muscle</tissue>
    </source>
</reference>
<keyword evidence="9" id="KW-0675">Receptor</keyword>
<evidence type="ECO:0000313" key="9">
    <source>
        <dbReference type="EMBL" id="TWW64471.1"/>
    </source>
</evidence>
<dbReference type="SUPFAM" id="SSF103575">
    <property type="entry name" value="Plexin repeat"/>
    <property type="match status" value="1"/>
</dbReference>
<dbReference type="Pfam" id="PF01437">
    <property type="entry name" value="PSI"/>
    <property type="match status" value="1"/>
</dbReference>
<feature type="domain" description="Sema" evidence="8">
    <location>
        <begin position="28"/>
        <end position="402"/>
    </location>
</feature>
<dbReference type="Pfam" id="PF08337">
    <property type="entry name" value="Plexin_cytopl"/>
    <property type="match status" value="1"/>
</dbReference>
<dbReference type="InterPro" id="IPR046800">
    <property type="entry name" value="Plexin_RBD"/>
</dbReference>
<dbReference type="GO" id="GO:0050772">
    <property type="term" value="P:positive regulation of axonogenesis"/>
    <property type="evidence" value="ECO:0007669"/>
    <property type="project" value="TreeGrafter"/>
</dbReference>
<dbReference type="Pfam" id="PF20170">
    <property type="entry name" value="Plexin_RBD"/>
    <property type="match status" value="1"/>
</dbReference>
<keyword evidence="10" id="KW-1185">Reference proteome</keyword>
<keyword evidence="5" id="KW-1133">Transmembrane helix</keyword>
<keyword evidence="5" id="KW-0812">Transmembrane</keyword>
<evidence type="ECO:0000259" key="7">
    <source>
        <dbReference type="SMART" id="SM00423"/>
    </source>
</evidence>
<comment type="caution">
    <text evidence="9">The sequence shown here is derived from an EMBL/GenBank/DDBJ whole genome shotgun (WGS) entry which is preliminary data.</text>
</comment>
<dbReference type="InterPro" id="IPR002165">
    <property type="entry name" value="Plexin_repeat"/>
</dbReference>
<evidence type="ECO:0000256" key="4">
    <source>
        <dbReference type="ARBA" id="ARBA00023180"/>
    </source>
</evidence>
<evidence type="ECO:0000256" key="1">
    <source>
        <dbReference type="ARBA" id="ARBA00004370"/>
    </source>
</evidence>
<dbReference type="InterPro" id="IPR008936">
    <property type="entry name" value="Rho_GTPase_activation_prot"/>
</dbReference>
<dbReference type="InterPro" id="IPR013783">
    <property type="entry name" value="Ig-like_fold"/>
</dbReference>
<gene>
    <name evidence="9" type="ORF">D4764_22G0001180</name>
</gene>
<dbReference type="Gene3D" id="2.130.10.10">
    <property type="entry name" value="YVTN repeat-like/Quinoprotein amine dehydrogenase"/>
    <property type="match status" value="2"/>
</dbReference>
<dbReference type="InterPro" id="IPR016201">
    <property type="entry name" value="PSI"/>
</dbReference>
<evidence type="ECO:0000256" key="2">
    <source>
        <dbReference type="ARBA" id="ARBA00023136"/>
    </source>
</evidence>
<sequence>MLVLVAGLVFILWGAPRCCGGFTFVGDIRHYAVATNTVYIATEDSLFQLSHDLRLIQTLTQRGTLEKAERVGDELFRRVSVAAGANATFTVNVLVPYVENNTLVTCGVTDNTHGYCEVLDLRDISKVIHREAFLLGPPRRKSASVAFLVNVKKDKNETYILSAVEQRNQSSTTSCTSGTGAVILHNTNDDQHGLIFSPNDEFSRAVIKTNNVEFVDGFQRGWIIYLFSNVPSGDKNNKVRLIWLKGEGEKTEIFKSLRGATLTSAADQGSRLVASSVVPGGPRTLWTGVFSGGRGGTQLVLFDISPDLKETTFEDPDFCFVQGNKANPKLLRPVRVLFRQKHMTSVLAVRQKAWMVFFIGTEDGQLIKLAVDKRYHAACPKVLYRANDDRPVFPKIYLDQVDHKHLYMAFQNQVKRVPVSTCSSYTTLQDCWSAQDPYCVWCSSKNSCTYEEACGGSAWLSIPEESQHKMVSYEVVKTTDEVLVTLLTLYLFALTSFPPQITITVLAQVTVNQRAASDFTCRFSTNSVQLSCRTRPTFPQCTCTLPRGELPAEGLPVVVEITLGTTRLEEHINIFNCTNIRDPPASVACRQCLQIGCSWSPNGCTWANAGERNENVCQKVESGLNSTGPEIFSVSPNVVSFYGKNHAELSGRNLAGVTRVRIQANMDCKWQESPVWSNTGTSLTFRIPSAASKGAVQVCVVLSDNSCHGDATITYQSLPSCSGITPKSSWVSGNRVITLTGSHLEFVDGVMHRGVPLDVHPQINSSLQILTYHTPESFGAPSRDVLLRVVNETLPCSNITYHPDPEFTSFTTVNIQGGVRVTMQKKADKLEIQPEELSVWGIYEGKEHPCEMETTESTNHFFICEIQTPQTIAFKELKIKFGQKTVTLKSASWALILLVLLLIPFIVVLVAIVYCNKQKKLTAQMNKRMEELELDVRNDIRQGFVDLQTEKADLMENVGTIPFLDYKHFASRIFFPENDLLMKACIKDIGQDARQNQLDKCCQGLSKLLQDQLFLTSMVHALEEQRSFTIKDKCALASLLTVALHNKLSYLTDVMEALLKDLMQQNRGAQPKLLLRRTEFIVEKLLTNWMAICLYGFLRESVGQQLFLMVSALTQQIAKGPVDCVTEKALYTLSEDWLLWQAQDFSSLKLKVLFAVGNDGEVSEPLEVKALSCDTVEQVKEKILSTFKAKFGFSYSTTFRDLCLEYEKNGSFVPLQEVDASSEVIGDVTMLNTLKHYKVPDGATVKVLSGKTHPLSPQRSVRDDENFSGKYFHLIDPDVDEDKRKNPERKKLKLKEVHLTKLLSTKARGTAHRSLAKPQDSSVALHSFVENLFRSIWGMPYTKAPHAVKYFFDFLDRQADAMRITEPDVLHIWKTNRRGWALAGCGSSRSFEV</sequence>
<dbReference type="GO" id="GO:0002116">
    <property type="term" value="C:semaphorin receptor complex"/>
    <property type="evidence" value="ECO:0007669"/>
    <property type="project" value="TreeGrafter"/>
</dbReference>
<dbReference type="Proteomes" id="UP000324091">
    <property type="component" value="Chromosome 22"/>
</dbReference>
<dbReference type="SMART" id="SM00423">
    <property type="entry name" value="PSI"/>
    <property type="match status" value="1"/>
</dbReference>
<dbReference type="SUPFAM" id="SSF101912">
    <property type="entry name" value="Sema domain"/>
    <property type="match status" value="1"/>
</dbReference>
<evidence type="ECO:0000256" key="3">
    <source>
        <dbReference type="ARBA" id="ARBA00023157"/>
    </source>
</evidence>
<dbReference type="InterPro" id="IPR015943">
    <property type="entry name" value="WD40/YVTN_repeat-like_dom_sf"/>
</dbReference>
<feature type="domain" description="PSI" evidence="7">
    <location>
        <begin position="421"/>
        <end position="468"/>
    </location>
</feature>
<dbReference type="PANTHER" id="PTHR22625">
    <property type="entry name" value="PLEXIN"/>
    <property type="match status" value="1"/>
</dbReference>
<dbReference type="GO" id="GO:0007411">
    <property type="term" value="P:axon guidance"/>
    <property type="evidence" value="ECO:0007669"/>
    <property type="project" value="UniProtKB-ARBA"/>
</dbReference>
<proteinExistence type="predicted"/>
<dbReference type="PANTHER" id="PTHR22625:SF4">
    <property type="entry name" value="PLEXIN-C1"/>
    <property type="match status" value="1"/>
</dbReference>
<dbReference type="GO" id="GO:0030334">
    <property type="term" value="P:regulation of cell migration"/>
    <property type="evidence" value="ECO:0007669"/>
    <property type="project" value="TreeGrafter"/>
</dbReference>
<dbReference type="GO" id="GO:0008360">
    <property type="term" value="P:regulation of cell shape"/>
    <property type="evidence" value="ECO:0007669"/>
    <property type="project" value="TreeGrafter"/>
</dbReference>
<dbReference type="CDD" id="cd00102">
    <property type="entry name" value="IPT"/>
    <property type="match status" value="2"/>
</dbReference>
<keyword evidence="2 5" id="KW-0472">Membrane</keyword>
<dbReference type="EMBL" id="RHFK02000015">
    <property type="protein sequence ID" value="TWW64471.1"/>
    <property type="molecule type" value="Genomic_DNA"/>
</dbReference>
<dbReference type="GO" id="GO:0007162">
    <property type="term" value="P:negative regulation of cell adhesion"/>
    <property type="evidence" value="ECO:0007669"/>
    <property type="project" value="TreeGrafter"/>
</dbReference>
<protein>
    <submittedName>
        <fullName evidence="9">Plexin-C1 Virus-encoded semaphorin protein receptor</fullName>
    </submittedName>
</protein>
<keyword evidence="6" id="KW-0732">Signal</keyword>
<organism evidence="9 10">
    <name type="scientific">Takifugu flavidus</name>
    <name type="common">sansaifugu</name>
    <dbReference type="NCBI Taxonomy" id="433684"/>
    <lineage>
        <taxon>Eukaryota</taxon>
        <taxon>Metazoa</taxon>
        <taxon>Chordata</taxon>
        <taxon>Craniata</taxon>
        <taxon>Vertebrata</taxon>
        <taxon>Euteleostomi</taxon>
        <taxon>Actinopterygii</taxon>
        <taxon>Neopterygii</taxon>
        <taxon>Teleostei</taxon>
        <taxon>Neoteleostei</taxon>
        <taxon>Acanthomorphata</taxon>
        <taxon>Eupercaria</taxon>
        <taxon>Tetraodontiformes</taxon>
        <taxon>Tetradontoidea</taxon>
        <taxon>Tetraodontidae</taxon>
        <taxon>Takifugu</taxon>
    </lineage>
</organism>
<dbReference type="InterPro" id="IPR001627">
    <property type="entry name" value="Semap_dom"/>
</dbReference>